<organism evidence="10 11">
    <name type="scientific">Linum tenue</name>
    <dbReference type="NCBI Taxonomy" id="586396"/>
    <lineage>
        <taxon>Eukaryota</taxon>
        <taxon>Viridiplantae</taxon>
        <taxon>Streptophyta</taxon>
        <taxon>Embryophyta</taxon>
        <taxon>Tracheophyta</taxon>
        <taxon>Spermatophyta</taxon>
        <taxon>Magnoliopsida</taxon>
        <taxon>eudicotyledons</taxon>
        <taxon>Gunneridae</taxon>
        <taxon>Pentapetalae</taxon>
        <taxon>rosids</taxon>
        <taxon>fabids</taxon>
        <taxon>Malpighiales</taxon>
        <taxon>Linaceae</taxon>
        <taxon>Linum</taxon>
    </lineage>
</organism>
<dbReference type="GO" id="GO:0016020">
    <property type="term" value="C:membrane"/>
    <property type="evidence" value="ECO:0007669"/>
    <property type="project" value="UniProtKB-SubCell"/>
</dbReference>
<evidence type="ECO:0000256" key="4">
    <source>
        <dbReference type="ARBA" id="ARBA00022692"/>
    </source>
</evidence>
<feature type="transmembrane region" description="Helical" evidence="8">
    <location>
        <begin position="471"/>
        <end position="504"/>
    </location>
</feature>
<dbReference type="Proteomes" id="UP001154282">
    <property type="component" value="Unassembled WGS sequence"/>
</dbReference>
<dbReference type="Pfam" id="PF03169">
    <property type="entry name" value="OPT"/>
    <property type="match status" value="1"/>
</dbReference>
<evidence type="ECO:0000256" key="7">
    <source>
        <dbReference type="SAM" id="MobiDB-lite"/>
    </source>
</evidence>
<sequence length="711" mass="77132">MTGGDSATGVQRRHPPRYADESGRDSDEIVAEDAAAEGKISVEDAFRDAEVPSLWQQLTFRAIFASALLSLVFNFIVCKLNLTTGVIPSLNVAAGLLGFAMLKGYTELLNRFGFLKQPFTRQENTVIQTCIVASSGIAFSSGTASYLLGMSPVVAKQGETGNTPLNVKELSVGWIMGFLLLVSFVGLFSIVLLRKVMILKYKLTYPSGTATAHLINSFHTPKGAALAKKQVGVLFKSFGGSFIWAFFQWFFAAGDACGFANFPTLGIQAFNQKFFFDFSATYVGVGMICPYMVNISLLFGAVISWGLMWPLIDAKKGDWFSADLSPSSLHGLQGYKIFIAIATMLGDGLFQVIYLLVKSTTSLITSYTSKPNTTTDSSALVDDATAAATAVSYDDKRRKEYFLRDQIPTKYAIIGYLATAAISTGCVPLIFPQLRWYHLVVVYLIAPVLAFCNAYGCGLTDWSLASNYGKLAIVIFSAWVGLGRGGIIAGLASCGVMMSIVSTASDLIQDFKTGYLTLSSPRAMFFSQIIGTFMGCVMSPLVFLLFLKSYPLGDPSGPYPAPYALIYRGIALLGVDGVSTLPRNCLALSIGFFFLAMAVNLAKELLQKYETKYRIYRFVPSPMCMAIPFYLGAYFAIDMCVGSLILFLWTWRNRRQAEDYAAAVASGMICGESLWGIPAAILSLAGVGAPICMRFFSAGDNKKVEAFLATL</sequence>
<evidence type="ECO:0000256" key="3">
    <source>
        <dbReference type="ARBA" id="ARBA00022448"/>
    </source>
</evidence>
<dbReference type="EMBL" id="CAMGYJ010000002">
    <property type="protein sequence ID" value="CAI0378103.1"/>
    <property type="molecule type" value="Genomic_DNA"/>
</dbReference>
<feature type="region of interest" description="Disordered" evidence="7">
    <location>
        <begin position="1"/>
        <end position="26"/>
    </location>
</feature>
<comment type="caution">
    <text evidence="10">The sequence shown here is derived from an EMBL/GenBank/DDBJ whole genome shotgun (WGS) entry which is preliminary data.</text>
</comment>
<name>A0AAV0MCC2_9ROSI</name>
<keyword evidence="4 8" id="KW-0812">Transmembrane</keyword>
<feature type="transmembrane region" description="Helical" evidence="8">
    <location>
        <begin position="675"/>
        <end position="696"/>
    </location>
</feature>
<evidence type="ECO:0000256" key="2">
    <source>
        <dbReference type="ARBA" id="ARBA00010276"/>
    </source>
</evidence>
<evidence type="ECO:0008006" key="12">
    <source>
        <dbReference type="Google" id="ProtNLM"/>
    </source>
</evidence>
<evidence type="ECO:0000256" key="8">
    <source>
        <dbReference type="SAM" id="Phobius"/>
    </source>
</evidence>
<proteinExistence type="inferred from homology"/>
<accession>A0AAV0MCC2</accession>
<feature type="transmembrane region" description="Helical" evidence="8">
    <location>
        <begin position="332"/>
        <end position="357"/>
    </location>
</feature>
<protein>
    <recommendedName>
        <fullName evidence="12">Metal-nicotianamine transporter YSL7</fullName>
    </recommendedName>
</protein>
<dbReference type="InterPro" id="IPR004813">
    <property type="entry name" value="OPT"/>
</dbReference>
<evidence type="ECO:0000256" key="5">
    <source>
        <dbReference type="ARBA" id="ARBA00022989"/>
    </source>
</evidence>
<comment type="similarity">
    <text evidence="2">Belongs to the YSL (TC 2.A.67.2) family.</text>
</comment>
<feature type="transmembrane region" description="Helical" evidence="8">
    <location>
        <begin position="291"/>
        <end position="312"/>
    </location>
</feature>
<dbReference type="PANTHER" id="PTHR31645:SF20">
    <property type="entry name" value="METAL-NICOTIANAMINE TRANSPORTER YSL7"/>
    <property type="match status" value="1"/>
</dbReference>
<feature type="compositionally biased region" description="Basic and acidic residues" evidence="7">
    <location>
        <begin position="17"/>
        <end position="26"/>
    </location>
</feature>
<evidence type="ECO:0000313" key="10">
    <source>
        <dbReference type="EMBL" id="CAI0443912.1"/>
    </source>
</evidence>
<feature type="transmembrane region" description="Helical" evidence="8">
    <location>
        <begin position="623"/>
        <end position="649"/>
    </location>
</feature>
<gene>
    <name evidence="9" type="ORF">LITE_LOCUS1749</name>
    <name evidence="10" type="ORF">LITE_LOCUS27876</name>
</gene>
<feature type="transmembrane region" description="Helical" evidence="8">
    <location>
        <begin position="172"/>
        <end position="193"/>
    </location>
</feature>
<dbReference type="GO" id="GO:0035673">
    <property type="term" value="F:oligopeptide transmembrane transporter activity"/>
    <property type="evidence" value="ECO:0007669"/>
    <property type="project" value="InterPro"/>
</dbReference>
<evidence type="ECO:0000256" key="1">
    <source>
        <dbReference type="ARBA" id="ARBA00004141"/>
    </source>
</evidence>
<keyword evidence="11" id="KW-1185">Reference proteome</keyword>
<reference evidence="10" key="1">
    <citation type="submission" date="2022-08" db="EMBL/GenBank/DDBJ databases">
        <authorList>
            <person name="Gutierrez-Valencia J."/>
        </authorList>
    </citation>
    <scope>NUCLEOTIDE SEQUENCE</scope>
</reference>
<dbReference type="NCBIfam" id="TIGR00728">
    <property type="entry name" value="OPT_sfam"/>
    <property type="match status" value="1"/>
</dbReference>
<evidence type="ECO:0000256" key="6">
    <source>
        <dbReference type="ARBA" id="ARBA00023136"/>
    </source>
</evidence>
<evidence type="ECO:0000313" key="11">
    <source>
        <dbReference type="Proteomes" id="UP001154282"/>
    </source>
</evidence>
<comment type="subcellular location">
    <subcellularLocation>
        <location evidence="1">Membrane</location>
        <topology evidence="1">Multi-pass membrane protein</topology>
    </subcellularLocation>
</comment>
<feature type="transmembrane region" description="Helical" evidence="8">
    <location>
        <begin position="581"/>
        <end position="602"/>
    </location>
</feature>
<feature type="transmembrane region" description="Helical" evidence="8">
    <location>
        <begin position="524"/>
        <end position="547"/>
    </location>
</feature>
<dbReference type="AlphaFoldDB" id="A0AAV0MCC2"/>
<dbReference type="InterPro" id="IPR045035">
    <property type="entry name" value="YSL-like"/>
</dbReference>
<evidence type="ECO:0000313" key="9">
    <source>
        <dbReference type="EMBL" id="CAI0378103.1"/>
    </source>
</evidence>
<feature type="transmembrane region" description="Helical" evidence="8">
    <location>
        <begin position="437"/>
        <end position="459"/>
    </location>
</feature>
<feature type="transmembrane region" description="Helical" evidence="8">
    <location>
        <begin position="411"/>
        <end position="431"/>
    </location>
</feature>
<dbReference type="EMBL" id="CAMGYJ010000007">
    <property type="protein sequence ID" value="CAI0443912.1"/>
    <property type="molecule type" value="Genomic_DNA"/>
</dbReference>
<dbReference type="PANTHER" id="PTHR31645">
    <property type="entry name" value="OLIGOPEPTIDE TRANSPORTER YGL114W-RELATED"/>
    <property type="match status" value="1"/>
</dbReference>
<keyword evidence="5 8" id="KW-1133">Transmembrane helix</keyword>
<feature type="transmembrane region" description="Helical" evidence="8">
    <location>
        <begin position="82"/>
        <end position="105"/>
    </location>
</feature>
<keyword evidence="3" id="KW-0813">Transport</keyword>
<keyword evidence="6 8" id="KW-0472">Membrane</keyword>
<feature type="transmembrane region" description="Helical" evidence="8">
    <location>
        <begin position="58"/>
        <end position="76"/>
    </location>
</feature>